<dbReference type="EMBL" id="AZHD01000004">
    <property type="protein sequence ID" value="OAA64586.1"/>
    <property type="molecule type" value="Genomic_DNA"/>
</dbReference>
<dbReference type="GO" id="GO:0005634">
    <property type="term" value="C:nucleus"/>
    <property type="evidence" value="ECO:0007669"/>
    <property type="project" value="TreeGrafter"/>
</dbReference>
<evidence type="ECO:0000313" key="6">
    <source>
        <dbReference type="EMBL" id="OAA64586.1"/>
    </source>
</evidence>
<dbReference type="SMART" id="SM00220">
    <property type="entry name" value="S_TKc"/>
    <property type="match status" value="1"/>
</dbReference>
<dbReference type="PANTHER" id="PTHR44167:SF30">
    <property type="entry name" value="PHOSPHORYLASE KINASE"/>
    <property type="match status" value="1"/>
</dbReference>
<evidence type="ECO:0000256" key="1">
    <source>
        <dbReference type="ARBA" id="ARBA00022741"/>
    </source>
</evidence>
<dbReference type="CDD" id="cd00180">
    <property type="entry name" value="PKc"/>
    <property type="match status" value="1"/>
</dbReference>
<dbReference type="STRING" id="1081102.A0A167X6C3"/>
<protein>
    <submittedName>
        <fullName evidence="6">Protein kinase-like domain protein</fullName>
    </submittedName>
</protein>
<dbReference type="AlphaFoldDB" id="A0A167X6C3"/>
<dbReference type="SUPFAM" id="SSF56112">
    <property type="entry name" value="Protein kinase-like (PK-like)"/>
    <property type="match status" value="1"/>
</dbReference>
<dbReference type="Proteomes" id="UP000076874">
    <property type="component" value="Unassembled WGS sequence"/>
</dbReference>
<dbReference type="InterPro" id="IPR017441">
    <property type="entry name" value="Protein_kinase_ATP_BS"/>
</dbReference>
<proteinExistence type="inferred from homology"/>
<feature type="binding site" evidence="3">
    <location>
        <position position="233"/>
    </location>
    <ligand>
        <name>ATP</name>
        <dbReference type="ChEBI" id="CHEBI:30616"/>
    </ligand>
</feature>
<keyword evidence="2 3" id="KW-0067">ATP-binding</keyword>
<dbReference type="PROSITE" id="PS00108">
    <property type="entry name" value="PROTEIN_KINASE_ST"/>
    <property type="match status" value="1"/>
</dbReference>
<keyword evidence="7" id="KW-1185">Reference proteome</keyword>
<dbReference type="GO" id="GO:0004674">
    <property type="term" value="F:protein serine/threonine kinase activity"/>
    <property type="evidence" value="ECO:0007669"/>
    <property type="project" value="UniProtKB-KW"/>
</dbReference>
<gene>
    <name evidence="6" type="ORF">SPI_03233</name>
</gene>
<dbReference type="Gene3D" id="3.30.200.20">
    <property type="entry name" value="Phosphorylase Kinase, domain 1"/>
    <property type="match status" value="1"/>
</dbReference>
<name>A0A167X6C3_9HYPO</name>
<evidence type="ECO:0000256" key="3">
    <source>
        <dbReference type="PROSITE-ProRule" id="PRU10141"/>
    </source>
</evidence>
<dbReference type="InterPro" id="IPR008271">
    <property type="entry name" value="Ser/Thr_kinase_AS"/>
</dbReference>
<dbReference type="Pfam" id="PF00069">
    <property type="entry name" value="Pkinase"/>
    <property type="match status" value="1"/>
</dbReference>
<accession>A0A167X6C3</accession>
<evidence type="ECO:0000313" key="7">
    <source>
        <dbReference type="Proteomes" id="UP000076874"/>
    </source>
</evidence>
<evidence type="ECO:0000256" key="2">
    <source>
        <dbReference type="ARBA" id="ARBA00022840"/>
    </source>
</evidence>
<dbReference type="GO" id="GO:0005524">
    <property type="term" value="F:ATP binding"/>
    <property type="evidence" value="ECO:0007669"/>
    <property type="project" value="UniProtKB-UniRule"/>
</dbReference>
<dbReference type="PANTHER" id="PTHR44167">
    <property type="entry name" value="OVARIAN-SPECIFIC SERINE/THREONINE-PROTEIN KINASE LOK-RELATED"/>
    <property type="match status" value="1"/>
</dbReference>
<feature type="domain" description="Protein kinase" evidence="5">
    <location>
        <begin position="204"/>
        <end position="498"/>
    </location>
</feature>
<reference evidence="6 7" key="1">
    <citation type="journal article" date="2016" name="Genome Biol. Evol.">
        <title>Divergent and convergent evolution of fungal pathogenicity.</title>
        <authorList>
            <person name="Shang Y."/>
            <person name="Xiao G."/>
            <person name="Zheng P."/>
            <person name="Cen K."/>
            <person name="Zhan S."/>
            <person name="Wang C."/>
        </authorList>
    </citation>
    <scope>NUCLEOTIDE SEQUENCE [LARGE SCALE GENOMIC DNA]</scope>
    <source>
        <strain evidence="6 7">RCEF 264</strain>
    </source>
</reference>
<dbReference type="PROSITE" id="PS50011">
    <property type="entry name" value="PROTEIN_KINASE_DOM"/>
    <property type="match status" value="1"/>
</dbReference>
<comment type="similarity">
    <text evidence="4">Belongs to the protein kinase superfamily.</text>
</comment>
<evidence type="ECO:0000256" key="4">
    <source>
        <dbReference type="RuleBase" id="RU000304"/>
    </source>
</evidence>
<comment type="caution">
    <text evidence="6">The sequence shown here is derived from an EMBL/GenBank/DDBJ whole genome shotgun (WGS) entry which is preliminary data.</text>
</comment>
<sequence length="498" mass="56255">MDIVRDAAFFALVPRSTAAAEIVRTNKKYRKPVDGTYSLVFSIGHESVNPDHLVNFGSHPTKSDVVLEEEFASPQFYFTLTDTGELMLHDSTRWPATTLEWTDSDGKIDDKYSLQGELRRRVIPRAPGQQVRIYVGQTVSFRFAWILSTNADKHRWELEKIALRQPDYGWQRGGVAVSLSSIEPRTPNTPVVPERLKHKPAIQYHTYKSLGSGSFGSVSKVVDLATGDVFAVKVCRPPELVDADETWKENIRKEVEILGMIEHANIIRLCHHQGWVVGKPVELFFRPHAGSVVDLVPRPEERRWKPTTIAPWALTLIQEMAEALAYVHGEGIIHRDVKTDNILYDYCRDGSKTFYLSDFGHAQLADNQTDQSGGAVAYMAPEASRYNTYRRASDMYSFGIVVLEVLGYYDAAEGLIGYSTDSWREKLKRFGVRDYASYHDTTFLHAHVSMAQIMHSRVKSLVDYGVLSPEVSSLLDHDADQRLSANRAIYVLNADTLL</sequence>
<keyword evidence="6" id="KW-0808">Transferase</keyword>
<dbReference type="InterPro" id="IPR011009">
    <property type="entry name" value="Kinase-like_dom_sf"/>
</dbReference>
<keyword evidence="4" id="KW-0723">Serine/threonine-protein kinase</keyword>
<dbReference type="GO" id="GO:0044773">
    <property type="term" value="P:mitotic DNA damage checkpoint signaling"/>
    <property type="evidence" value="ECO:0007669"/>
    <property type="project" value="TreeGrafter"/>
</dbReference>
<keyword evidence="1 3" id="KW-0547">Nucleotide-binding</keyword>
<evidence type="ECO:0000259" key="5">
    <source>
        <dbReference type="PROSITE" id="PS50011"/>
    </source>
</evidence>
<dbReference type="PROSITE" id="PS00107">
    <property type="entry name" value="PROTEIN_KINASE_ATP"/>
    <property type="match status" value="1"/>
</dbReference>
<dbReference type="InterPro" id="IPR000719">
    <property type="entry name" value="Prot_kinase_dom"/>
</dbReference>
<dbReference type="Gene3D" id="1.10.510.10">
    <property type="entry name" value="Transferase(Phosphotransferase) domain 1"/>
    <property type="match status" value="1"/>
</dbReference>
<dbReference type="OrthoDB" id="4062651at2759"/>
<keyword evidence="6" id="KW-0418">Kinase</keyword>
<organism evidence="6 7">
    <name type="scientific">Niveomyces insectorum RCEF 264</name>
    <dbReference type="NCBI Taxonomy" id="1081102"/>
    <lineage>
        <taxon>Eukaryota</taxon>
        <taxon>Fungi</taxon>
        <taxon>Dikarya</taxon>
        <taxon>Ascomycota</taxon>
        <taxon>Pezizomycotina</taxon>
        <taxon>Sordariomycetes</taxon>
        <taxon>Hypocreomycetidae</taxon>
        <taxon>Hypocreales</taxon>
        <taxon>Cordycipitaceae</taxon>
        <taxon>Niveomyces</taxon>
    </lineage>
</organism>